<organism evidence="2 3">
    <name type="scientific">Megalodesulfovibrio gigas (strain ATCC 19364 / DSM 1382 / NCIMB 9332 / VKM B-1759)</name>
    <name type="common">Desulfovibrio gigas</name>
    <dbReference type="NCBI Taxonomy" id="1121448"/>
    <lineage>
        <taxon>Bacteria</taxon>
        <taxon>Pseudomonadati</taxon>
        <taxon>Thermodesulfobacteriota</taxon>
        <taxon>Desulfovibrionia</taxon>
        <taxon>Desulfovibrionales</taxon>
        <taxon>Desulfovibrionaceae</taxon>
        <taxon>Megalodesulfovibrio</taxon>
    </lineage>
</organism>
<dbReference type="eggNOG" id="ENOG502ZWUP">
    <property type="taxonomic scope" value="Bacteria"/>
</dbReference>
<evidence type="ECO:0000313" key="3">
    <source>
        <dbReference type="Proteomes" id="UP000016587"/>
    </source>
</evidence>
<dbReference type="HOGENOM" id="CLU_1508260_0_0_7"/>
<feature type="signal peptide" evidence="1">
    <location>
        <begin position="1"/>
        <end position="35"/>
    </location>
</feature>
<dbReference type="EMBL" id="CP006585">
    <property type="protein sequence ID" value="AGW13373.1"/>
    <property type="molecule type" value="Genomic_DNA"/>
</dbReference>
<dbReference type="Proteomes" id="UP000016587">
    <property type="component" value="Chromosome"/>
</dbReference>
<dbReference type="AlphaFoldDB" id="T2GAQ6"/>
<feature type="chain" id="PRO_5004599755" evidence="1">
    <location>
        <begin position="36"/>
        <end position="188"/>
    </location>
</feature>
<accession>T2GAQ6</accession>
<dbReference type="OrthoDB" id="8444059at2"/>
<keyword evidence="1" id="KW-0732">Signal</keyword>
<reference evidence="2 3" key="1">
    <citation type="journal article" date="2013" name="J. Bacteriol.">
        <title>Roles of HynAB and Ech, the only two hydrogenases found in the model sulfate reducer Desulfovibrio gigas.</title>
        <authorList>
            <person name="Morais-Silva F.O."/>
            <person name="Santos C.I."/>
            <person name="Rodrigues R."/>
            <person name="Pereira I.A."/>
            <person name="Rodrigues-Pousada C."/>
        </authorList>
    </citation>
    <scope>NUCLEOTIDE SEQUENCE [LARGE SCALE GENOMIC DNA]</scope>
    <source>
        <strain evidence="3">ATCC 19364 / DSM 1382 / NCIMB 9332 / VKM B-1759</strain>
    </source>
</reference>
<evidence type="ECO:0000313" key="2">
    <source>
        <dbReference type="EMBL" id="AGW13373.1"/>
    </source>
</evidence>
<evidence type="ECO:0000256" key="1">
    <source>
        <dbReference type="SAM" id="SignalP"/>
    </source>
</evidence>
<proteinExistence type="predicted"/>
<dbReference type="STRING" id="1121448.DGI_1533"/>
<keyword evidence="3" id="KW-1185">Reference proteome</keyword>
<name>T2GAQ6_MEGG1</name>
<dbReference type="KEGG" id="dgg:DGI_1533"/>
<dbReference type="PATRIC" id="fig|1121448.10.peg.1529"/>
<protein>
    <submittedName>
        <fullName evidence="2">Uncharacterized protein</fullName>
    </submittedName>
</protein>
<dbReference type="RefSeq" id="WP_021760197.1">
    <property type="nucleotide sequence ID" value="NC_022444.1"/>
</dbReference>
<sequence length="188" mass="21174">MHCTLLQAARRSRTILATLLLAGALSLPCAGPAHAEQDPRVLQLKHLILDIQNNSTLAITNMTLCSKIEGFASYEPLPTTVIPPDGKFLVYYEPLNWFTRQADGRYEISVVQDMRIKLGEEVIYFRENLYTHALTSQHPVLDFFAMNTLDLHALPPGEYTYEVIFKDLLKKQEVTASTPFQIVKPAGQ</sequence>
<reference evidence="3" key="2">
    <citation type="submission" date="2013-07" db="EMBL/GenBank/DDBJ databases">
        <authorList>
            <person name="Morais-Silva F.O."/>
            <person name="Rezende A.M."/>
            <person name="Pimentel C."/>
            <person name="Resende D.M."/>
            <person name="Santos C.I."/>
            <person name="Clemente C."/>
            <person name="de Oliveira L.M."/>
            <person name="da Silva S.M."/>
            <person name="Costa D.A."/>
            <person name="Varela-Raposo A."/>
            <person name="Horacio E.C.A."/>
            <person name="Matos M."/>
            <person name="Flores O."/>
            <person name="Ruiz J.C."/>
            <person name="Rodrigues-Pousada C."/>
        </authorList>
    </citation>
    <scope>NUCLEOTIDE SEQUENCE [LARGE SCALE GENOMIC DNA]</scope>
    <source>
        <strain evidence="3">ATCC 19364 / DSM 1382 / NCIMB 9332 / VKM B-1759</strain>
    </source>
</reference>
<gene>
    <name evidence="2" type="ORF">DGI_1533</name>
</gene>